<dbReference type="Proteomes" id="UP001497744">
    <property type="component" value="Unassembled WGS sequence"/>
</dbReference>
<gene>
    <name evidence="1" type="ORF">BcabD6B2_40430</name>
</gene>
<keyword evidence="2" id="KW-1185">Reference proteome</keyword>
<protein>
    <submittedName>
        <fullName evidence="1">Uncharacterized protein</fullName>
    </submittedName>
</protein>
<comment type="caution">
    <text evidence="1">The sequence shown here is derived from an EMBL/GenBank/DDBJ whole genome shotgun (WGS) entry which is preliminary data.</text>
</comment>
<proteinExistence type="predicted"/>
<evidence type="ECO:0000313" key="2">
    <source>
        <dbReference type="Proteomes" id="UP001497744"/>
    </source>
</evidence>
<reference evidence="1 2" key="1">
    <citation type="submission" date="2021-06" db="EMBL/GenBank/DDBJ databases">
        <title>Genome sequence of Babesia caballi.</title>
        <authorList>
            <person name="Yamagishi J."/>
            <person name="Kidaka T."/>
            <person name="Ochi A."/>
        </authorList>
    </citation>
    <scope>NUCLEOTIDE SEQUENCE [LARGE SCALE GENOMIC DNA]</scope>
    <source>
        <strain evidence="1">USDA-D6B2</strain>
    </source>
</reference>
<accession>A0AAV4LY10</accession>
<sequence length="266" mass="28252">MVGGGRDILHMSRTCYNLGQSGVKQRAPTVAPHLVHVEERKAAVPEAGLEKAVHRVRPECAAQLVGRELMHALQQGKLQAGEEGLAADEVAVGPEELREAVGGEVVRVTKRGFLDALMQSGGTEAEAGVGLGQHGEVQAVEVADVGNDVGLDVVAETAEEVAELERPERREVQVSAALEQALEDRGRAGRVLAGVANQRLHGVFAREQRGIQRVAHAALQEQGGAVSRPRQAAEYQQALSRVEVEELAQAHVADELCEGHVLAAGR</sequence>
<evidence type="ECO:0000313" key="1">
    <source>
        <dbReference type="EMBL" id="GIX64608.1"/>
    </source>
</evidence>
<name>A0AAV4LY10_BABCB</name>
<dbReference type="RefSeq" id="XP_067716677.1">
    <property type="nucleotide sequence ID" value="XM_067860576.1"/>
</dbReference>
<organism evidence="1 2">
    <name type="scientific">Babesia caballi</name>
    <dbReference type="NCBI Taxonomy" id="5871"/>
    <lineage>
        <taxon>Eukaryota</taxon>
        <taxon>Sar</taxon>
        <taxon>Alveolata</taxon>
        <taxon>Apicomplexa</taxon>
        <taxon>Aconoidasida</taxon>
        <taxon>Piroplasmida</taxon>
        <taxon>Babesiidae</taxon>
        <taxon>Babesia</taxon>
    </lineage>
</organism>
<dbReference type="EMBL" id="BPLF01000003">
    <property type="protein sequence ID" value="GIX64608.1"/>
    <property type="molecule type" value="Genomic_DNA"/>
</dbReference>
<dbReference type="AlphaFoldDB" id="A0AAV4LY10"/>
<dbReference type="GeneID" id="94196089"/>